<keyword evidence="1" id="KW-0732">Signal</keyword>
<proteinExistence type="predicted"/>
<accession>A0A5N4WU03</accession>
<comment type="caution">
    <text evidence="2">The sequence shown here is derived from an EMBL/GenBank/DDBJ whole genome shotgun (WGS) entry which is preliminary data.</text>
</comment>
<dbReference type="EMBL" id="VXLD01000001">
    <property type="protein sequence ID" value="KAB1859770.1"/>
    <property type="molecule type" value="Genomic_DNA"/>
</dbReference>
<dbReference type="Proteomes" id="UP000325788">
    <property type="component" value="Unassembled WGS sequence"/>
</dbReference>
<evidence type="ECO:0000313" key="2">
    <source>
        <dbReference type="EMBL" id="KAB1859770.1"/>
    </source>
</evidence>
<sequence>MLRLSFITCALLFTGCAFGTSKEIKQAEKLLEHFQCHNIESSQMMHSPIINYYEYALGNSRKKVEAYVQSYKDGDILFHEPLPEVISAEYEHYKEACQSLGGISQ</sequence>
<organism evidence="2 3">
    <name type="scientific">Acinetobacter tandoii</name>
    <dbReference type="NCBI Taxonomy" id="202954"/>
    <lineage>
        <taxon>Bacteria</taxon>
        <taxon>Pseudomonadati</taxon>
        <taxon>Pseudomonadota</taxon>
        <taxon>Gammaproteobacteria</taxon>
        <taxon>Moraxellales</taxon>
        <taxon>Moraxellaceae</taxon>
        <taxon>Acinetobacter</taxon>
    </lineage>
</organism>
<protein>
    <recommendedName>
        <fullName evidence="4">Lipoprotein</fullName>
    </recommendedName>
</protein>
<evidence type="ECO:0000313" key="3">
    <source>
        <dbReference type="Proteomes" id="UP000325788"/>
    </source>
</evidence>
<evidence type="ECO:0000256" key="1">
    <source>
        <dbReference type="SAM" id="SignalP"/>
    </source>
</evidence>
<dbReference type="PROSITE" id="PS51257">
    <property type="entry name" value="PROKAR_LIPOPROTEIN"/>
    <property type="match status" value="1"/>
</dbReference>
<name>A0A5N4WU03_9GAMM</name>
<feature type="chain" id="PRO_5024407104" description="Lipoprotein" evidence="1">
    <location>
        <begin position="20"/>
        <end position="105"/>
    </location>
</feature>
<gene>
    <name evidence="2" type="ORF">F4W09_01220</name>
</gene>
<evidence type="ECO:0008006" key="4">
    <source>
        <dbReference type="Google" id="ProtNLM"/>
    </source>
</evidence>
<feature type="signal peptide" evidence="1">
    <location>
        <begin position="1"/>
        <end position="19"/>
    </location>
</feature>
<dbReference type="AlphaFoldDB" id="A0A5N4WU03"/>
<dbReference type="RefSeq" id="WP_151503753.1">
    <property type="nucleotide sequence ID" value="NZ_JBODRR010000068.1"/>
</dbReference>
<reference evidence="2 3" key="1">
    <citation type="submission" date="2019-09" db="EMBL/GenBank/DDBJ databases">
        <title>Draft genome sequence of Acinetobacter tandoii W4-4-4 isolated from environmental water sample.</title>
        <authorList>
            <person name="Wee S.K."/>
            <person name="Yan B."/>
            <person name="Mustaffa S.B."/>
            <person name="Yap E.P.H."/>
        </authorList>
    </citation>
    <scope>NUCLEOTIDE SEQUENCE [LARGE SCALE GENOMIC DNA]</scope>
    <source>
        <strain evidence="2 3">W4-4-4</strain>
    </source>
</reference>